<reference evidence="1 2" key="1">
    <citation type="journal article" date="2016" name="Gut Pathog.">
        <title>Whole genome sequencing of "Faecalibaculum rodentium" ALO17, isolated from C57BL/6J laboratory mouse feces.</title>
        <authorList>
            <person name="Lim S."/>
            <person name="Chang D.H."/>
            <person name="Ahn S."/>
            <person name="Kim B.C."/>
        </authorList>
    </citation>
    <scope>NUCLEOTIDE SEQUENCE [LARGE SCALE GENOMIC DNA]</scope>
    <source>
        <strain evidence="1 2">Alo17</strain>
    </source>
</reference>
<dbReference type="Proteomes" id="UP000069771">
    <property type="component" value="Chromosome"/>
</dbReference>
<dbReference type="AlphaFoldDB" id="A0A140DWH5"/>
<organism evidence="1 2">
    <name type="scientific">Faecalibaculum rodentium</name>
    <dbReference type="NCBI Taxonomy" id="1702221"/>
    <lineage>
        <taxon>Bacteria</taxon>
        <taxon>Bacillati</taxon>
        <taxon>Bacillota</taxon>
        <taxon>Erysipelotrichia</taxon>
        <taxon>Erysipelotrichales</taxon>
        <taxon>Erysipelotrichaceae</taxon>
        <taxon>Faecalibaculum</taxon>
    </lineage>
</organism>
<protein>
    <submittedName>
        <fullName evidence="1">Uncharacterized protein</fullName>
    </submittedName>
</protein>
<dbReference type="STRING" id="1702221.AALO17_18680"/>
<sequence length="41" mass="4967">MEGTPFGTMIRFCIFLKRKGNRQRLLYPETIYIVDGKWLHH</sequence>
<evidence type="ECO:0000313" key="2">
    <source>
        <dbReference type="Proteomes" id="UP000069771"/>
    </source>
</evidence>
<keyword evidence="2" id="KW-1185">Reference proteome</keyword>
<evidence type="ECO:0000313" key="1">
    <source>
        <dbReference type="EMBL" id="AMK55002.1"/>
    </source>
</evidence>
<accession>A0A140DWH5</accession>
<dbReference type="KEGG" id="fro:AALO17_18680"/>
<dbReference type="EMBL" id="CP011391">
    <property type="protein sequence ID" value="AMK55002.1"/>
    <property type="molecule type" value="Genomic_DNA"/>
</dbReference>
<name>A0A140DWH5_9FIRM</name>
<proteinExistence type="predicted"/>
<gene>
    <name evidence="1" type="ORF">AALO17_18680</name>
</gene>